<dbReference type="RefSeq" id="WP_127932443.1">
    <property type="nucleotide sequence ID" value="NZ_SAUN01000001.1"/>
</dbReference>
<evidence type="ECO:0000259" key="14">
    <source>
        <dbReference type="PROSITE" id="PS51194"/>
    </source>
</evidence>
<dbReference type="PROSITE" id="PS00039">
    <property type="entry name" value="DEAD_ATP_HELICASE"/>
    <property type="match status" value="1"/>
</dbReference>
<dbReference type="PANTHER" id="PTHR47959">
    <property type="entry name" value="ATP-DEPENDENT RNA HELICASE RHLE-RELATED"/>
    <property type="match status" value="1"/>
</dbReference>
<dbReference type="Gene3D" id="3.40.50.300">
    <property type="entry name" value="P-loop containing nucleotide triphosphate hydrolases"/>
    <property type="match status" value="2"/>
</dbReference>
<proteinExistence type="inferred from homology"/>
<evidence type="ECO:0000256" key="7">
    <source>
        <dbReference type="ARBA" id="ARBA00023016"/>
    </source>
</evidence>
<dbReference type="InterPro" id="IPR005580">
    <property type="entry name" value="DbpA/CsdA_RNA-bd_dom"/>
</dbReference>
<gene>
    <name evidence="16" type="ORF">EDD27_2387</name>
</gene>
<dbReference type="InterPro" id="IPR057325">
    <property type="entry name" value="DeaD_dimer"/>
</dbReference>
<dbReference type="InterPro" id="IPR012677">
    <property type="entry name" value="Nucleotide-bd_a/b_plait_sf"/>
</dbReference>
<evidence type="ECO:0000256" key="5">
    <source>
        <dbReference type="ARBA" id="ARBA00022806"/>
    </source>
</evidence>
<keyword evidence="5 11" id="KW-0347">Helicase</keyword>
<evidence type="ECO:0000256" key="8">
    <source>
        <dbReference type="ARBA" id="ARBA00038437"/>
    </source>
</evidence>
<evidence type="ECO:0000313" key="16">
    <source>
        <dbReference type="EMBL" id="RVX40001.1"/>
    </source>
</evidence>
<dbReference type="Pfam" id="PF00270">
    <property type="entry name" value="DEAD"/>
    <property type="match status" value="1"/>
</dbReference>
<dbReference type="Pfam" id="PF00271">
    <property type="entry name" value="Helicase_C"/>
    <property type="match status" value="1"/>
</dbReference>
<dbReference type="GO" id="GO:0005829">
    <property type="term" value="C:cytosol"/>
    <property type="evidence" value="ECO:0007669"/>
    <property type="project" value="TreeGrafter"/>
</dbReference>
<dbReference type="OrthoDB" id="9805696at2"/>
<keyword evidence="2" id="KW-0963">Cytoplasm</keyword>
<feature type="domain" description="Helicase ATP-binding" evidence="13">
    <location>
        <begin position="41"/>
        <end position="212"/>
    </location>
</feature>
<dbReference type="Pfam" id="PF03880">
    <property type="entry name" value="DbpA"/>
    <property type="match status" value="1"/>
</dbReference>
<evidence type="ECO:0000259" key="15">
    <source>
        <dbReference type="PROSITE" id="PS51195"/>
    </source>
</evidence>
<keyword evidence="4 11" id="KW-0378">Hydrolase</keyword>
<evidence type="ECO:0000256" key="2">
    <source>
        <dbReference type="ARBA" id="ARBA00022490"/>
    </source>
</evidence>
<name>A0A438M2X8_9ACTN</name>
<reference evidence="16 17" key="1">
    <citation type="submission" date="2019-01" db="EMBL/GenBank/DDBJ databases">
        <title>Sequencing the genomes of 1000 actinobacteria strains.</title>
        <authorList>
            <person name="Klenk H.-P."/>
        </authorList>
    </citation>
    <scope>NUCLEOTIDE SEQUENCE [LARGE SCALE GENOMIC DNA]</scope>
    <source>
        <strain evidence="16 17">DSM 43925</strain>
    </source>
</reference>
<dbReference type="PROSITE" id="PS51194">
    <property type="entry name" value="HELICASE_CTER"/>
    <property type="match status" value="1"/>
</dbReference>
<feature type="domain" description="DEAD-box RNA helicase Q" evidence="15">
    <location>
        <begin position="10"/>
        <end position="38"/>
    </location>
</feature>
<comment type="similarity">
    <text evidence="8 11">Belongs to the DEAD box helicase family.</text>
</comment>
<comment type="catalytic activity">
    <reaction evidence="9">
        <text>ATP + H2O = ADP + phosphate + H(+)</text>
        <dbReference type="Rhea" id="RHEA:13065"/>
        <dbReference type="ChEBI" id="CHEBI:15377"/>
        <dbReference type="ChEBI" id="CHEBI:15378"/>
        <dbReference type="ChEBI" id="CHEBI:30616"/>
        <dbReference type="ChEBI" id="CHEBI:43474"/>
        <dbReference type="ChEBI" id="CHEBI:456216"/>
        <dbReference type="EC" id="3.6.4.13"/>
    </reaction>
</comment>
<evidence type="ECO:0000256" key="12">
    <source>
        <dbReference type="SAM" id="MobiDB-lite"/>
    </source>
</evidence>
<evidence type="ECO:0000313" key="17">
    <source>
        <dbReference type="Proteomes" id="UP000284824"/>
    </source>
</evidence>
<dbReference type="InterPro" id="IPR050079">
    <property type="entry name" value="DEAD_box_RNA_helicase"/>
</dbReference>
<evidence type="ECO:0000256" key="1">
    <source>
        <dbReference type="ARBA" id="ARBA00012552"/>
    </source>
</evidence>
<dbReference type="GO" id="GO:0016787">
    <property type="term" value="F:hydrolase activity"/>
    <property type="evidence" value="ECO:0007669"/>
    <property type="project" value="UniProtKB-KW"/>
</dbReference>
<dbReference type="PANTHER" id="PTHR47959:SF1">
    <property type="entry name" value="ATP-DEPENDENT RNA HELICASE DBPA"/>
    <property type="match status" value="1"/>
</dbReference>
<dbReference type="GO" id="GO:0003723">
    <property type="term" value="F:RNA binding"/>
    <property type="evidence" value="ECO:0007669"/>
    <property type="project" value="UniProtKB-ARBA"/>
</dbReference>
<protein>
    <recommendedName>
        <fullName evidence="1">RNA helicase</fullName>
        <ecNumber evidence="1">3.6.4.13</ecNumber>
    </recommendedName>
</protein>
<organism evidence="16 17">
    <name type="scientific">Nonomuraea polychroma</name>
    <dbReference type="NCBI Taxonomy" id="46176"/>
    <lineage>
        <taxon>Bacteria</taxon>
        <taxon>Bacillati</taxon>
        <taxon>Actinomycetota</taxon>
        <taxon>Actinomycetes</taxon>
        <taxon>Streptosporangiales</taxon>
        <taxon>Streptosporangiaceae</taxon>
        <taxon>Nonomuraea</taxon>
    </lineage>
</organism>
<accession>A0A438M2X8</accession>
<dbReference type="InterPro" id="IPR014014">
    <property type="entry name" value="RNA_helicase_DEAD_Q_motif"/>
</dbReference>
<dbReference type="FunFam" id="3.40.50.300:FF:000108">
    <property type="entry name" value="ATP-dependent RNA helicase RhlE"/>
    <property type="match status" value="1"/>
</dbReference>
<evidence type="ECO:0000256" key="10">
    <source>
        <dbReference type="PROSITE-ProRule" id="PRU00552"/>
    </source>
</evidence>
<dbReference type="Proteomes" id="UP000284824">
    <property type="component" value="Unassembled WGS sequence"/>
</dbReference>
<dbReference type="SMART" id="SM00487">
    <property type="entry name" value="DEXDc"/>
    <property type="match status" value="1"/>
</dbReference>
<dbReference type="InterPro" id="IPR027417">
    <property type="entry name" value="P-loop_NTPase"/>
</dbReference>
<keyword evidence="6 11" id="KW-0067">ATP-binding</keyword>
<evidence type="ECO:0000256" key="9">
    <source>
        <dbReference type="ARBA" id="ARBA00047984"/>
    </source>
</evidence>
<feature type="region of interest" description="Disordered" evidence="12">
    <location>
        <begin position="541"/>
        <end position="562"/>
    </location>
</feature>
<dbReference type="PROSITE" id="PS51192">
    <property type="entry name" value="HELICASE_ATP_BIND_1"/>
    <property type="match status" value="1"/>
</dbReference>
<dbReference type="PROSITE" id="PS51195">
    <property type="entry name" value="Q_MOTIF"/>
    <property type="match status" value="1"/>
</dbReference>
<dbReference type="InterPro" id="IPR001650">
    <property type="entry name" value="Helicase_C-like"/>
</dbReference>
<dbReference type="EC" id="3.6.4.13" evidence="1"/>
<dbReference type="CDD" id="cd12252">
    <property type="entry name" value="RRM_DbpA"/>
    <property type="match status" value="1"/>
</dbReference>
<evidence type="ECO:0000256" key="6">
    <source>
        <dbReference type="ARBA" id="ARBA00022840"/>
    </source>
</evidence>
<dbReference type="SUPFAM" id="SSF52540">
    <property type="entry name" value="P-loop containing nucleoside triphosphate hydrolases"/>
    <property type="match status" value="1"/>
</dbReference>
<dbReference type="CDD" id="cd00268">
    <property type="entry name" value="DEADc"/>
    <property type="match status" value="1"/>
</dbReference>
<feature type="domain" description="Helicase C-terminal" evidence="14">
    <location>
        <begin position="242"/>
        <end position="387"/>
    </location>
</feature>
<dbReference type="AlphaFoldDB" id="A0A438M2X8"/>
<dbReference type="SMART" id="SM00490">
    <property type="entry name" value="HELICc"/>
    <property type="match status" value="1"/>
</dbReference>
<dbReference type="GO" id="GO:0005524">
    <property type="term" value="F:ATP binding"/>
    <property type="evidence" value="ECO:0007669"/>
    <property type="project" value="UniProtKB-KW"/>
</dbReference>
<keyword evidence="7" id="KW-0346">Stress response</keyword>
<dbReference type="InterPro" id="IPR014001">
    <property type="entry name" value="Helicase_ATP-bd"/>
</dbReference>
<keyword evidence="17" id="KW-1185">Reference proteome</keyword>
<evidence type="ECO:0000256" key="4">
    <source>
        <dbReference type="ARBA" id="ARBA00022801"/>
    </source>
</evidence>
<sequence length="562" mass="61218">MTLNTSDGASSFADLGLRPELLRALSDLGYEEPTPIQCEAIPPLLEGRDLLGQAATGTGKTAAFALPVLQRMPQTTDGEPVALVLVPTRELAIQVSEAFHRYGRNMGTRVLPIYGGAPIGRQLQALKRGIDVVVATPGRALDHISRETLRLGGVQTVVLDEADEMLDMGFADDIEAIFQATPDDRQTVLFSATVPPRIAGIARRHLHDPVRIEIGREAAARGEPPLVRQSAYVVARAHKPAALGRLLDVEAPAAAIVFCRTREEVDRLSETLNGRGYRAEGLHGGMDQEQRDRVMGRLRSGTAELLVATDVAARGLDIEQLSHVVNYDVPSAPESYVHRIGRVGRAGREGVALTLAEPREHRMLKAIERVTGQRIGVERLPTVADLRARRLELTRAALEESVLQDDLEPFRVVVESLTDEFEIMEVALAAVKLAHESGGAVADEEEIPEVVLRTGADRQGRREVAGGRERRGGMPARGMTRLFFGLGRAAGVRPQDLVGAIAGESRMSGRDIGTIEIADRFSLVEVPEDAADEVIRALRRSTIKGRKPTVRRERDRPSRSPR</sequence>
<dbReference type="InterPro" id="IPR000629">
    <property type="entry name" value="RNA-helicase_DEAD-box_CS"/>
</dbReference>
<evidence type="ECO:0000259" key="13">
    <source>
        <dbReference type="PROSITE" id="PS51192"/>
    </source>
</evidence>
<evidence type="ECO:0000256" key="11">
    <source>
        <dbReference type="RuleBase" id="RU000492"/>
    </source>
</evidence>
<keyword evidence="3 11" id="KW-0547">Nucleotide-binding</keyword>
<evidence type="ECO:0000256" key="3">
    <source>
        <dbReference type="ARBA" id="ARBA00022741"/>
    </source>
</evidence>
<dbReference type="GO" id="GO:0003724">
    <property type="term" value="F:RNA helicase activity"/>
    <property type="evidence" value="ECO:0007669"/>
    <property type="project" value="UniProtKB-EC"/>
</dbReference>
<feature type="short sequence motif" description="Q motif" evidence="10">
    <location>
        <begin position="10"/>
        <end position="38"/>
    </location>
</feature>
<dbReference type="Pfam" id="PF25399">
    <property type="entry name" value="DeaD_dimer"/>
    <property type="match status" value="1"/>
</dbReference>
<dbReference type="CDD" id="cd18787">
    <property type="entry name" value="SF2_C_DEAD"/>
    <property type="match status" value="1"/>
</dbReference>
<dbReference type="Gene3D" id="3.30.70.330">
    <property type="match status" value="1"/>
</dbReference>
<dbReference type="EMBL" id="SAUN01000001">
    <property type="protein sequence ID" value="RVX40001.1"/>
    <property type="molecule type" value="Genomic_DNA"/>
</dbReference>
<feature type="compositionally biased region" description="Basic and acidic residues" evidence="12">
    <location>
        <begin position="550"/>
        <end position="562"/>
    </location>
</feature>
<dbReference type="InterPro" id="IPR011545">
    <property type="entry name" value="DEAD/DEAH_box_helicase_dom"/>
</dbReference>
<comment type="caution">
    <text evidence="16">The sequence shown here is derived from an EMBL/GenBank/DDBJ whole genome shotgun (WGS) entry which is preliminary data.</text>
</comment>
<dbReference type="InterPro" id="IPR044742">
    <property type="entry name" value="DEAD/DEAH_RhlB"/>
</dbReference>